<dbReference type="RefSeq" id="WP_345081562.1">
    <property type="nucleotide sequence ID" value="NZ_BAABFA010000010.1"/>
</dbReference>
<keyword evidence="2" id="KW-1185">Reference proteome</keyword>
<dbReference type="EMBL" id="BAABFA010000010">
    <property type="protein sequence ID" value="GAA4465226.1"/>
    <property type="molecule type" value="Genomic_DNA"/>
</dbReference>
<evidence type="ECO:0000313" key="2">
    <source>
        <dbReference type="Proteomes" id="UP001500067"/>
    </source>
</evidence>
<reference evidence="2" key="1">
    <citation type="journal article" date="2019" name="Int. J. Syst. Evol. Microbiol.">
        <title>The Global Catalogue of Microorganisms (GCM) 10K type strain sequencing project: providing services to taxonomists for standard genome sequencing and annotation.</title>
        <authorList>
            <consortium name="The Broad Institute Genomics Platform"/>
            <consortium name="The Broad Institute Genome Sequencing Center for Infectious Disease"/>
            <person name="Wu L."/>
            <person name="Ma J."/>
        </authorList>
    </citation>
    <scope>NUCLEOTIDE SEQUENCE [LARGE SCALE GENOMIC DNA]</scope>
    <source>
        <strain evidence="2">JCM 32105</strain>
    </source>
</reference>
<comment type="caution">
    <text evidence="1">The sequence shown here is derived from an EMBL/GenBank/DDBJ whole genome shotgun (WGS) entry which is preliminary data.</text>
</comment>
<proteinExistence type="predicted"/>
<dbReference type="Proteomes" id="UP001500067">
    <property type="component" value="Unassembled WGS sequence"/>
</dbReference>
<sequence length="50" mass="5920">METVIEMYAPGCDTTLLDEEQMVQKLAHIRYERERAAAQFTKWPYGNNNR</sequence>
<organism evidence="1 2">
    <name type="scientific">Nemorincola caseinilytica</name>
    <dbReference type="NCBI Taxonomy" id="2054315"/>
    <lineage>
        <taxon>Bacteria</taxon>
        <taxon>Pseudomonadati</taxon>
        <taxon>Bacteroidota</taxon>
        <taxon>Chitinophagia</taxon>
        <taxon>Chitinophagales</taxon>
        <taxon>Chitinophagaceae</taxon>
        <taxon>Nemorincola</taxon>
    </lineage>
</organism>
<evidence type="ECO:0000313" key="1">
    <source>
        <dbReference type="EMBL" id="GAA4465226.1"/>
    </source>
</evidence>
<gene>
    <name evidence="1" type="ORF">GCM10023093_17020</name>
</gene>
<accession>A0ABP8ND45</accession>
<protein>
    <submittedName>
        <fullName evidence="1">Uncharacterized protein</fullName>
    </submittedName>
</protein>
<name>A0ABP8ND45_9BACT</name>